<dbReference type="PRINTS" id="PR00368">
    <property type="entry name" value="FADPNR"/>
</dbReference>
<evidence type="ECO:0000256" key="1">
    <source>
        <dbReference type="ARBA" id="ARBA00005272"/>
    </source>
</evidence>
<dbReference type="EMBL" id="JADWDC010000032">
    <property type="protein sequence ID" value="MCC0177962.1"/>
    <property type="molecule type" value="Genomic_DNA"/>
</dbReference>
<dbReference type="InterPro" id="IPR023753">
    <property type="entry name" value="FAD/NAD-binding_dom"/>
</dbReference>
<dbReference type="SUPFAM" id="SSF51905">
    <property type="entry name" value="FAD/NAD(P)-binding domain"/>
    <property type="match status" value="2"/>
</dbReference>
<comment type="catalytic activity">
    <reaction evidence="7">
        <text>a quinone + NADH + H(+) = a quinol + NAD(+)</text>
        <dbReference type="Rhea" id="RHEA:46160"/>
        <dbReference type="ChEBI" id="CHEBI:15378"/>
        <dbReference type="ChEBI" id="CHEBI:24646"/>
        <dbReference type="ChEBI" id="CHEBI:57540"/>
        <dbReference type="ChEBI" id="CHEBI:57945"/>
        <dbReference type="ChEBI" id="CHEBI:132124"/>
        <dbReference type="EC" id="1.6.5.9"/>
    </reaction>
</comment>
<proteinExistence type="inferred from homology"/>
<comment type="similarity">
    <text evidence="1">Belongs to the NADH dehydrogenase family.</text>
</comment>
<dbReference type="InterPro" id="IPR036188">
    <property type="entry name" value="FAD/NAD-bd_sf"/>
</dbReference>
<keyword evidence="5" id="KW-0560">Oxidoreductase</keyword>
<evidence type="ECO:0000256" key="7">
    <source>
        <dbReference type="ARBA" id="ARBA00047599"/>
    </source>
</evidence>
<dbReference type="EC" id="1.6.5.9" evidence="2"/>
<keyword evidence="3" id="KW-0285">Flavoprotein</keyword>
<evidence type="ECO:0000256" key="5">
    <source>
        <dbReference type="ARBA" id="ARBA00023002"/>
    </source>
</evidence>
<name>A0A964BTL9_9CYAN</name>
<evidence type="ECO:0000256" key="6">
    <source>
        <dbReference type="ARBA" id="ARBA00023027"/>
    </source>
</evidence>
<reference evidence="9" key="1">
    <citation type="journal article" date="2021" name="Antonie Van Leeuwenhoek">
        <title>Draft genome and description of Waterburya agarophytonicola gen. nov. sp. nov. (Pleurocapsales, Cyanobacteria): a seaweed symbiont.</title>
        <authorList>
            <person name="Bonthond G."/>
            <person name="Shalygin S."/>
            <person name="Bayer T."/>
            <person name="Weinberger F."/>
        </authorList>
    </citation>
    <scope>NUCLEOTIDE SEQUENCE</scope>
    <source>
        <strain evidence="9">KI4</strain>
    </source>
</reference>
<dbReference type="AlphaFoldDB" id="A0A964BTL9"/>
<keyword evidence="6" id="KW-0520">NAD</keyword>
<protein>
    <recommendedName>
        <fullName evidence="2">NADH:ubiquinone reductase (non-electrogenic)</fullName>
        <ecNumber evidence="2">1.6.5.9</ecNumber>
    </recommendedName>
</protein>
<dbReference type="Pfam" id="PF07992">
    <property type="entry name" value="Pyr_redox_2"/>
    <property type="match status" value="1"/>
</dbReference>
<evidence type="ECO:0000256" key="4">
    <source>
        <dbReference type="ARBA" id="ARBA00022827"/>
    </source>
</evidence>
<dbReference type="PRINTS" id="PR00411">
    <property type="entry name" value="PNDRDTASEI"/>
</dbReference>
<dbReference type="InterPro" id="IPR045024">
    <property type="entry name" value="NDH-2"/>
</dbReference>
<feature type="domain" description="FAD/NAD(P)-binding" evidence="8">
    <location>
        <begin position="7"/>
        <end position="323"/>
    </location>
</feature>
<evidence type="ECO:0000313" key="9">
    <source>
        <dbReference type="EMBL" id="MCC0177962.1"/>
    </source>
</evidence>
<comment type="caution">
    <text evidence="9">The sequence shown here is derived from an EMBL/GenBank/DDBJ whole genome shotgun (WGS) entry which is preliminary data.</text>
</comment>
<evidence type="ECO:0000313" key="10">
    <source>
        <dbReference type="Proteomes" id="UP000729733"/>
    </source>
</evidence>
<dbReference type="Proteomes" id="UP000729733">
    <property type="component" value="Unassembled WGS sequence"/>
</dbReference>
<accession>A0A964BTL9</accession>
<dbReference type="Gene3D" id="3.50.50.100">
    <property type="match status" value="1"/>
</dbReference>
<evidence type="ECO:0000259" key="8">
    <source>
        <dbReference type="Pfam" id="PF07992"/>
    </source>
</evidence>
<keyword evidence="10" id="KW-1185">Reference proteome</keyword>
<dbReference type="PANTHER" id="PTHR43706">
    <property type="entry name" value="NADH DEHYDROGENASE"/>
    <property type="match status" value="1"/>
</dbReference>
<dbReference type="RefSeq" id="WP_229641028.1">
    <property type="nucleotide sequence ID" value="NZ_JADWDC010000032.1"/>
</dbReference>
<dbReference type="PANTHER" id="PTHR43706:SF47">
    <property type="entry name" value="EXTERNAL NADH-UBIQUINONE OXIDOREDUCTASE 1, MITOCHONDRIAL-RELATED"/>
    <property type="match status" value="1"/>
</dbReference>
<gene>
    <name evidence="9" type="ORF">I4641_13340</name>
</gene>
<sequence>MTAGRPKIVVVGAGFAGLKAVKQLSNADAEVLSIDRHNYHTFIPLLYQVVGGFIEPGLIAYPLRKALRKIPNASFLMAEVKQIDLENNHIITETGSIAYDYLVIATGSQTSFLEISGAPQFTFPVRTLQDAVTLRNHIISCFEKACATSNAMEREQLMTFVIVGGGPTGVEIAGTLQELICNCLIKDYSELDLRQAKVMLLQSGSSLLSSYPESLRKYTLNQLRDRGIKVHFKNRVKATFEGKVVLEDETHIATSTIIWTAGVEANLPQSEGEVTTASQNKLEVLPTLQLPEYPNVYAVGDLAYIEHEGMPLMGVAPEALQQGRAIAFNLKRQLKGKAPQTFNYFNKGTAAIVARNAGVAYLLGKIPVKGFLAWLLWLVIHLYYLPGLSNRCKLLGAWLKDYLLRERSVGLLSNK</sequence>
<evidence type="ECO:0000256" key="2">
    <source>
        <dbReference type="ARBA" id="ARBA00012637"/>
    </source>
</evidence>
<dbReference type="GO" id="GO:0050136">
    <property type="term" value="F:NADH dehydrogenase (quinone) (non-electrogenic) activity"/>
    <property type="evidence" value="ECO:0007669"/>
    <property type="project" value="UniProtKB-EC"/>
</dbReference>
<keyword evidence="4" id="KW-0274">FAD</keyword>
<organism evidence="9 10">
    <name type="scientific">Waterburya agarophytonicola KI4</name>
    <dbReference type="NCBI Taxonomy" id="2874699"/>
    <lineage>
        <taxon>Bacteria</taxon>
        <taxon>Bacillati</taxon>
        <taxon>Cyanobacteriota</taxon>
        <taxon>Cyanophyceae</taxon>
        <taxon>Pleurocapsales</taxon>
        <taxon>Hyellaceae</taxon>
        <taxon>Waterburya</taxon>
        <taxon>Waterburya agarophytonicola</taxon>
    </lineage>
</organism>
<evidence type="ECO:0000256" key="3">
    <source>
        <dbReference type="ARBA" id="ARBA00022630"/>
    </source>
</evidence>